<dbReference type="GO" id="GO:0050664">
    <property type="term" value="F:oxidoreductase activity, acting on NAD(P)H, oxygen as acceptor"/>
    <property type="evidence" value="ECO:0007669"/>
    <property type="project" value="TreeGrafter"/>
</dbReference>
<keyword evidence="2" id="KW-0560">Oxidoreductase</keyword>
<dbReference type="PRINTS" id="PR00081">
    <property type="entry name" value="GDHRDH"/>
</dbReference>
<reference evidence="4" key="1">
    <citation type="journal article" date="2017" name="Nat. Microbiol.">
        <title>Global analysis of biosynthetic gene clusters reveals vast potential of secondary metabolite production in Penicillium species.</title>
        <authorList>
            <person name="Nielsen J.C."/>
            <person name="Grijseels S."/>
            <person name="Prigent S."/>
            <person name="Ji B."/>
            <person name="Dainat J."/>
            <person name="Nielsen K.F."/>
            <person name="Frisvad J.C."/>
            <person name="Workman M."/>
            <person name="Nielsen J."/>
        </authorList>
    </citation>
    <scope>NUCLEOTIDE SEQUENCE [LARGE SCALE GENOMIC DNA]</scope>
    <source>
        <strain evidence="4">IBT 29525</strain>
    </source>
</reference>
<proteinExistence type="inferred from homology"/>
<dbReference type="AlphaFoldDB" id="A0A1V6QU76"/>
<comment type="caution">
    <text evidence="3">The sequence shown here is derived from an EMBL/GenBank/DDBJ whole genome shotgun (WGS) entry which is preliminary data.</text>
</comment>
<protein>
    <submittedName>
        <fullName evidence="3">Uncharacterized protein</fullName>
    </submittedName>
</protein>
<name>A0A1V6QU76_9EURO</name>
<evidence type="ECO:0000256" key="1">
    <source>
        <dbReference type="ARBA" id="ARBA00006484"/>
    </source>
</evidence>
<organism evidence="3 4">
    <name type="scientific">Penicillium solitum</name>
    <dbReference type="NCBI Taxonomy" id="60172"/>
    <lineage>
        <taxon>Eukaryota</taxon>
        <taxon>Fungi</taxon>
        <taxon>Dikarya</taxon>
        <taxon>Ascomycota</taxon>
        <taxon>Pezizomycotina</taxon>
        <taxon>Eurotiomycetes</taxon>
        <taxon>Eurotiomycetidae</taxon>
        <taxon>Eurotiales</taxon>
        <taxon>Aspergillaceae</taxon>
        <taxon>Penicillium</taxon>
    </lineage>
</organism>
<sequence>MSHCWHCKDKDKPLNNHQDLAQSIAEAGGDVAILNIAEGSSCDLVKLANSFGVRAKYYRTDVSDKDKLEQTFNEIVRDFGHIDGCVTAAGVMVMTDFLDYKWEDAVRTQMINVVGTFMTAQLAAKQMRLQGSGGSIVMIASVAAHLSSPALPISAYTASKGAVKALSHALTVELGPIGIRVNTISPGYIRTSMTGKVTVENPELASRFSYEPPLGRMGETRDLTGAVNFLLSESSAYISGSDILITGGLHAGRYAKDREPPVSQ</sequence>
<dbReference type="SUPFAM" id="SSF51735">
    <property type="entry name" value="NAD(P)-binding Rossmann-fold domains"/>
    <property type="match status" value="1"/>
</dbReference>
<keyword evidence="4" id="KW-1185">Reference proteome</keyword>
<dbReference type="PANTHER" id="PTHR43008:SF4">
    <property type="entry name" value="CHAIN DEHYDROGENASE, PUTATIVE (AFU_ORTHOLOGUE AFUA_4G08710)-RELATED"/>
    <property type="match status" value="1"/>
</dbReference>
<dbReference type="Gene3D" id="3.40.50.720">
    <property type="entry name" value="NAD(P)-binding Rossmann-like Domain"/>
    <property type="match status" value="1"/>
</dbReference>
<accession>A0A1V6QU76</accession>
<dbReference type="PANTHER" id="PTHR43008">
    <property type="entry name" value="BENZIL REDUCTASE"/>
    <property type="match status" value="1"/>
</dbReference>
<dbReference type="STRING" id="60172.A0A1V6QU76"/>
<dbReference type="Pfam" id="PF13561">
    <property type="entry name" value="adh_short_C2"/>
    <property type="match status" value="1"/>
</dbReference>
<dbReference type="InterPro" id="IPR036291">
    <property type="entry name" value="NAD(P)-bd_dom_sf"/>
</dbReference>
<evidence type="ECO:0000313" key="4">
    <source>
        <dbReference type="Proteomes" id="UP000191612"/>
    </source>
</evidence>
<dbReference type="Proteomes" id="UP000191612">
    <property type="component" value="Unassembled WGS sequence"/>
</dbReference>
<dbReference type="PRINTS" id="PR00080">
    <property type="entry name" value="SDRFAMILY"/>
</dbReference>
<evidence type="ECO:0000313" key="3">
    <source>
        <dbReference type="EMBL" id="OQD92476.1"/>
    </source>
</evidence>
<dbReference type="GO" id="GO:0016616">
    <property type="term" value="F:oxidoreductase activity, acting on the CH-OH group of donors, NAD or NADP as acceptor"/>
    <property type="evidence" value="ECO:0007669"/>
    <property type="project" value="UniProtKB-ARBA"/>
</dbReference>
<dbReference type="InterPro" id="IPR002347">
    <property type="entry name" value="SDR_fam"/>
</dbReference>
<dbReference type="EMBL" id="MDYO01000041">
    <property type="protein sequence ID" value="OQD92476.1"/>
    <property type="molecule type" value="Genomic_DNA"/>
</dbReference>
<evidence type="ECO:0000256" key="2">
    <source>
        <dbReference type="ARBA" id="ARBA00023002"/>
    </source>
</evidence>
<comment type="similarity">
    <text evidence="1">Belongs to the short-chain dehydrogenases/reductases (SDR) family.</text>
</comment>
<gene>
    <name evidence="3" type="ORF">PENSOL_c041G04929</name>
</gene>